<accession>A0ACB8AMN2</accession>
<dbReference type="EMBL" id="MU267611">
    <property type="protein sequence ID" value="KAH7914636.1"/>
    <property type="molecule type" value="Genomic_DNA"/>
</dbReference>
<protein>
    <submittedName>
        <fullName evidence="1">Uncharacterized protein</fullName>
    </submittedName>
</protein>
<comment type="caution">
    <text evidence="1">The sequence shown here is derived from an EMBL/GenBank/DDBJ whole genome shotgun (WGS) entry which is preliminary data.</text>
</comment>
<reference evidence="1" key="1">
    <citation type="journal article" date="2021" name="New Phytol.">
        <title>Evolutionary innovations through gain and loss of genes in the ectomycorrhizal Boletales.</title>
        <authorList>
            <person name="Wu G."/>
            <person name="Miyauchi S."/>
            <person name="Morin E."/>
            <person name="Kuo A."/>
            <person name="Drula E."/>
            <person name="Varga T."/>
            <person name="Kohler A."/>
            <person name="Feng B."/>
            <person name="Cao Y."/>
            <person name="Lipzen A."/>
            <person name="Daum C."/>
            <person name="Hundley H."/>
            <person name="Pangilinan J."/>
            <person name="Johnson J."/>
            <person name="Barry K."/>
            <person name="LaButti K."/>
            <person name="Ng V."/>
            <person name="Ahrendt S."/>
            <person name="Min B."/>
            <person name="Choi I.G."/>
            <person name="Park H."/>
            <person name="Plett J.M."/>
            <person name="Magnuson J."/>
            <person name="Spatafora J.W."/>
            <person name="Nagy L.G."/>
            <person name="Henrissat B."/>
            <person name="Grigoriev I.V."/>
            <person name="Yang Z.L."/>
            <person name="Xu J."/>
            <person name="Martin F.M."/>
        </authorList>
    </citation>
    <scope>NUCLEOTIDE SEQUENCE</scope>
    <source>
        <strain evidence="1">ATCC 28755</strain>
    </source>
</reference>
<gene>
    <name evidence="1" type="ORF">BJ138DRAFT_1177206</name>
</gene>
<organism evidence="1 2">
    <name type="scientific">Hygrophoropsis aurantiaca</name>
    <dbReference type="NCBI Taxonomy" id="72124"/>
    <lineage>
        <taxon>Eukaryota</taxon>
        <taxon>Fungi</taxon>
        <taxon>Dikarya</taxon>
        <taxon>Basidiomycota</taxon>
        <taxon>Agaricomycotina</taxon>
        <taxon>Agaricomycetes</taxon>
        <taxon>Agaricomycetidae</taxon>
        <taxon>Boletales</taxon>
        <taxon>Coniophorineae</taxon>
        <taxon>Hygrophoropsidaceae</taxon>
        <taxon>Hygrophoropsis</taxon>
    </lineage>
</organism>
<keyword evidence="2" id="KW-1185">Reference proteome</keyword>
<sequence length="418" mass="46404">MSLTPQYLEDNVEHSLNSKDRAEEYSDAPWPMNPIDNAGSLPYYSQSMPMMCLDSSGVYQFNCEYVDNYPSTSSQENCYLPSPYSTSTPESLNSRLFYETASEYCDNSAASNLYHDERRPSYPKEWAQQVVNSIIGRRDASSEEYRASIARHSDQFLASASSLSFSGSSIAQYAHSVGSTFVTRSASAPQLQKFEDSAKRKRPSPSVEVILAVQEQIIKPANSPEPATELQFMPDQPMVVPSQNVSGSNSLSSSFQPFRMSPDHSRQPSPTRDAYRDHPRASGSPDSSLLLRDDPAEAPSTKRLHREELSSRAPWSGEAALKINAQKKNGDKKQALACLFCRERKIACGRPAATSSDQTCNQCARRRIRCEYPTESRRGQHKRVRRKTQDTEEGATQTTSSSATASPEVLPPPSSFST</sequence>
<evidence type="ECO:0000313" key="1">
    <source>
        <dbReference type="EMBL" id="KAH7914636.1"/>
    </source>
</evidence>
<proteinExistence type="predicted"/>
<evidence type="ECO:0000313" key="2">
    <source>
        <dbReference type="Proteomes" id="UP000790377"/>
    </source>
</evidence>
<dbReference type="Proteomes" id="UP000790377">
    <property type="component" value="Unassembled WGS sequence"/>
</dbReference>
<name>A0ACB8AMN2_9AGAM</name>